<dbReference type="PRINTS" id="PR00081">
    <property type="entry name" value="GDHRDH"/>
</dbReference>
<organism evidence="3 4">
    <name type="scientific">Caldibacillus debilis</name>
    <dbReference type="NCBI Taxonomy" id="301148"/>
    <lineage>
        <taxon>Bacteria</taxon>
        <taxon>Bacillati</taxon>
        <taxon>Bacillota</taxon>
        <taxon>Bacilli</taxon>
        <taxon>Bacillales</taxon>
        <taxon>Bacillaceae</taxon>
        <taxon>Caldibacillus</taxon>
    </lineage>
</organism>
<dbReference type="PRINTS" id="PR00080">
    <property type="entry name" value="SDRFAMILY"/>
</dbReference>
<evidence type="ECO:0000313" key="4">
    <source>
        <dbReference type="Proteomes" id="UP000075683"/>
    </source>
</evidence>
<dbReference type="InterPro" id="IPR050259">
    <property type="entry name" value="SDR"/>
</dbReference>
<dbReference type="GO" id="GO:0008206">
    <property type="term" value="P:bile acid metabolic process"/>
    <property type="evidence" value="ECO:0007669"/>
    <property type="project" value="UniProtKB-ARBA"/>
</dbReference>
<dbReference type="STRING" id="301148.B4135_2834"/>
<dbReference type="EC" id="1.1.1.100" evidence="3"/>
<comment type="similarity">
    <text evidence="1">Belongs to the short-chain dehydrogenases/reductases (SDR) family.</text>
</comment>
<name>A0A150LQ45_9BACI</name>
<reference evidence="3 4" key="1">
    <citation type="submission" date="2016-01" db="EMBL/GenBank/DDBJ databases">
        <title>Draft Genome Sequences of Seven Thermophilic Sporeformers Isolated from Foods.</title>
        <authorList>
            <person name="Berendsen E.M."/>
            <person name="Wells-Bennik M.H."/>
            <person name="Krawcyk A.O."/>
            <person name="De Jong A."/>
            <person name="Holsappel S."/>
            <person name="Eijlander R.T."/>
            <person name="Kuipers O.P."/>
        </authorList>
    </citation>
    <scope>NUCLEOTIDE SEQUENCE [LARGE SCALE GENOMIC DNA]</scope>
    <source>
        <strain evidence="3 4">B4135</strain>
    </source>
</reference>
<dbReference type="AlphaFoldDB" id="A0A150LQ45"/>
<proteinExistence type="inferred from homology"/>
<dbReference type="SUPFAM" id="SSF51735">
    <property type="entry name" value="NAD(P)-binding Rossmann-fold domains"/>
    <property type="match status" value="1"/>
</dbReference>
<dbReference type="EMBL" id="LQYT01000073">
    <property type="protein sequence ID" value="KYD14407.1"/>
    <property type="molecule type" value="Genomic_DNA"/>
</dbReference>
<dbReference type="Proteomes" id="UP000075683">
    <property type="component" value="Unassembled WGS sequence"/>
</dbReference>
<dbReference type="CDD" id="cd05344">
    <property type="entry name" value="BKR_like_SDR_like"/>
    <property type="match status" value="1"/>
</dbReference>
<evidence type="ECO:0000313" key="3">
    <source>
        <dbReference type="EMBL" id="KYD14407.1"/>
    </source>
</evidence>
<evidence type="ECO:0000256" key="2">
    <source>
        <dbReference type="ARBA" id="ARBA00023002"/>
    </source>
</evidence>
<dbReference type="GO" id="GO:0004316">
    <property type="term" value="F:3-oxoacyl-[acyl-carrier-protein] reductase (NADPH) activity"/>
    <property type="evidence" value="ECO:0007669"/>
    <property type="project" value="UniProtKB-EC"/>
</dbReference>
<dbReference type="PANTHER" id="PTHR42879:SF6">
    <property type="entry name" value="NADPH-DEPENDENT REDUCTASE BACG"/>
    <property type="match status" value="1"/>
</dbReference>
<evidence type="ECO:0000256" key="1">
    <source>
        <dbReference type="ARBA" id="ARBA00006484"/>
    </source>
</evidence>
<gene>
    <name evidence="3" type="ORF">B4135_2834</name>
</gene>
<sequence>MEAFPSVFLFSGVSCGDIFPYNGRKAEGGIGKMDFSGKTAIVAASSQGLGKAIAEALAQGGANVMISGRHEEKLRKVKEEIGKDAPGDVSYCAADLTKGEDIERLVKRTVEKYGTVDILVNNSGGPKAGSFEEFGDEDWQHAFELNLLSYIRLIRAALPYLKRRGGKIINIASSSVKEPIPGLILSNTFRTGIIGLAKTLSFELAPYGILVNTVCPGRILTDRIRQLDRIHAEKAGVSEDEVRKQQESGIPLKRYGTPEEFAKVVAFLASDENTYMTGSTLFVDGGAVKSI</sequence>
<protein>
    <submittedName>
        <fullName evidence="3">3-oxoacyl-[acyl-carrier protein] reductase</fullName>
        <ecNumber evidence="3">1.1.1.100</ecNumber>
    </submittedName>
</protein>
<dbReference type="Pfam" id="PF13561">
    <property type="entry name" value="adh_short_C2"/>
    <property type="match status" value="1"/>
</dbReference>
<dbReference type="PANTHER" id="PTHR42879">
    <property type="entry name" value="3-OXOACYL-(ACYL-CARRIER-PROTEIN) REDUCTASE"/>
    <property type="match status" value="1"/>
</dbReference>
<accession>A0A150LQ45</accession>
<dbReference type="InterPro" id="IPR002347">
    <property type="entry name" value="SDR_fam"/>
</dbReference>
<dbReference type="Gene3D" id="3.40.50.720">
    <property type="entry name" value="NAD(P)-binding Rossmann-like Domain"/>
    <property type="match status" value="1"/>
</dbReference>
<comment type="caution">
    <text evidence="3">The sequence shown here is derived from an EMBL/GenBank/DDBJ whole genome shotgun (WGS) entry which is preliminary data.</text>
</comment>
<keyword evidence="2 3" id="KW-0560">Oxidoreductase</keyword>
<dbReference type="FunFam" id="3.40.50.720:FF:000084">
    <property type="entry name" value="Short-chain dehydrogenase reductase"/>
    <property type="match status" value="1"/>
</dbReference>
<dbReference type="PATRIC" id="fig|301148.3.peg.343"/>
<dbReference type="InterPro" id="IPR036291">
    <property type="entry name" value="NAD(P)-bd_dom_sf"/>
</dbReference>